<evidence type="ECO:0000313" key="4">
    <source>
        <dbReference type="Proteomes" id="UP000094527"/>
    </source>
</evidence>
<gene>
    <name evidence="3" type="ORF">Ocin01_16112</name>
</gene>
<feature type="region of interest" description="Disordered" evidence="1">
    <location>
        <begin position="208"/>
        <end position="256"/>
    </location>
</feature>
<accession>A0A1D2MCA4</accession>
<dbReference type="InterPro" id="IPR016187">
    <property type="entry name" value="CTDL_fold"/>
</dbReference>
<dbReference type="Pfam" id="PF00059">
    <property type="entry name" value="Lectin_C"/>
    <property type="match status" value="1"/>
</dbReference>
<evidence type="ECO:0000256" key="1">
    <source>
        <dbReference type="SAM" id="MobiDB-lite"/>
    </source>
</evidence>
<feature type="region of interest" description="Disordered" evidence="1">
    <location>
        <begin position="71"/>
        <end position="134"/>
    </location>
</feature>
<dbReference type="EMBL" id="LJIJ01001905">
    <property type="protein sequence ID" value="ODM90569.1"/>
    <property type="molecule type" value="Genomic_DNA"/>
</dbReference>
<dbReference type="InterPro" id="IPR001304">
    <property type="entry name" value="C-type_lectin-like"/>
</dbReference>
<evidence type="ECO:0000313" key="3">
    <source>
        <dbReference type="EMBL" id="ODM90569.1"/>
    </source>
</evidence>
<dbReference type="SUPFAM" id="SSF56436">
    <property type="entry name" value="C-type lectin-like"/>
    <property type="match status" value="2"/>
</dbReference>
<dbReference type="InterPro" id="IPR016186">
    <property type="entry name" value="C-type_lectin-like/link_sf"/>
</dbReference>
<protein>
    <submittedName>
        <fullName evidence="3">Mannose-binding protein C</fullName>
    </submittedName>
</protein>
<dbReference type="Gene3D" id="3.10.100.10">
    <property type="entry name" value="Mannose-Binding Protein A, subunit A"/>
    <property type="match status" value="2"/>
</dbReference>
<name>A0A1D2MCA4_ORCCI</name>
<feature type="domain" description="C-type lectin" evidence="2">
    <location>
        <begin position="324"/>
        <end position="430"/>
    </location>
</feature>
<sequence>MKLKDKDDNHFLVIAHNSKDDAAFELEKNQTHSLKGLKTGGSLSATNFLKISGFKPLATKLPKKVISSKALSGLSKSPKSGRKFSTGEASKKLKHPVHDDGSSETRRKSTASKKLPFGRSLIGTDDDDDQETNPARSLFGASLLINPKKPKPIELENGMGGRSLSEVGVNMTPSQKVVIQDDIDESAEEATTTASQTKGAGGIFAGSMIAPKESENIPEGRAFTDESEDERIEGDSSNEQKVPNSEKWKSVNPETLPENVHSTDYDVTTIVPHSHKKFDNFPAHLSVLEMTQTDELFSCDDKRGTLSPIANNSKFFADPRLLYTYEEAKKLCMQKELVLAELMDWPDHWSIQSYVVGNNAFYIGPNDIRKEGVFKRSDNGKAITFQNYHTSQPDDRNMSEDCTTVSRERKGGPVGSSDDDCFKSFHVLCMFPAYSKCFNNSKEAIAIFHMERNYSLNLVVNASERAYFVSNFQLSWANAHDYCRNHSMALYNMDAVTNMGFFRAMVRWETKLLEGIPAPPLQYWTSGKFKKTHMNAEIYWYHKPYLTESEERVLAKTSNFTFSGVFKWSDKKKKDAGAPYIWRKDLCLSFAFEASPEPTPFVRNTNCDMPGYFVCMEDYDIDGYPADSK</sequence>
<organism evidence="3 4">
    <name type="scientific">Orchesella cincta</name>
    <name type="common">Springtail</name>
    <name type="synonym">Podura cincta</name>
    <dbReference type="NCBI Taxonomy" id="48709"/>
    <lineage>
        <taxon>Eukaryota</taxon>
        <taxon>Metazoa</taxon>
        <taxon>Ecdysozoa</taxon>
        <taxon>Arthropoda</taxon>
        <taxon>Hexapoda</taxon>
        <taxon>Collembola</taxon>
        <taxon>Entomobryomorpha</taxon>
        <taxon>Entomobryoidea</taxon>
        <taxon>Orchesellidae</taxon>
        <taxon>Orchesellinae</taxon>
        <taxon>Orchesella</taxon>
    </lineage>
</organism>
<proteinExistence type="predicted"/>
<keyword evidence="4" id="KW-1185">Reference proteome</keyword>
<dbReference type="AlphaFoldDB" id="A0A1D2MCA4"/>
<evidence type="ECO:0000259" key="2">
    <source>
        <dbReference type="PROSITE" id="PS50041"/>
    </source>
</evidence>
<dbReference type="Proteomes" id="UP000094527">
    <property type="component" value="Unassembled WGS sequence"/>
</dbReference>
<dbReference type="OrthoDB" id="441660at2759"/>
<dbReference type="PROSITE" id="PS50041">
    <property type="entry name" value="C_TYPE_LECTIN_2"/>
    <property type="match status" value="1"/>
</dbReference>
<comment type="caution">
    <text evidence="3">The sequence shown here is derived from an EMBL/GenBank/DDBJ whole genome shotgun (WGS) entry which is preliminary data.</text>
</comment>
<reference evidence="3 4" key="1">
    <citation type="journal article" date="2016" name="Genome Biol. Evol.">
        <title>Gene Family Evolution Reflects Adaptation to Soil Environmental Stressors in the Genome of the Collembolan Orchesella cincta.</title>
        <authorList>
            <person name="Faddeeva-Vakhrusheva A."/>
            <person name="Derks M.F."/>
            <person name="Anvar S.Y."/>
            <person name="Agamennone V."/>
            <person name="Suring W."/>
            <person name="Smit S."/>
            <person name="van Straalen N.M."/>
            <person name="Roelofs D."/>
        </authorList>
    </citation>
    <scope>NUCLEOTIDE SEQUENCE [LARGE SCALE GENOMIC DNA]</scope>
    <source>
        <tissue evidence="3">Mixed pool</tissue>
    </source>
</reference>
<feature type="compositionally biased region" description="Basic and acidic residues" evidence="1">
    <location>
        <begin position="96"/>
        <end position="107"/>
    </location>
</feature>